<evidence type="ECO:0000256" key="1">
    <source>
        <dbReference type="SAM" id="MobiDB-lite"/>
    </source>
</evidence>
<feature type="region of interest" description="Disordered" evidence="1">
    <location>
        <begin position="372"/>
        <end position="394"/>
    </location>
</feature>
<dbReference type="OrthoDB" id="71120at2759"/>
<dbReference type="EMBL" id="SPLM01000109">
    <property type="protein sequence ID" value="TMW59260.1"/>
    <property type="molecule type" value="Genomic_DNA"/>
</dbReference>
<name>A0A8K1CA15_PYTOL</name>
<evidence type="ECO:0000313" key="3">
    <source>
        <dbReference type="Proteomes" id="UP000794436"/>
    </source>
</evidence>
<accession>A0A8K1CA15</accession>
<keyword evidence="3" id="KW-1185">Reference proteome</keyword>
<sequence length="408" mass="47125">MVIHGMLRLGACGGVRRAFSTSKKPSAINLTPFVSPLLLRLHPDRLQRHSTALAQDNEEALKQLNQFLEIATFGCNNNGYRARKQVLSLAEDHHDDPNAPIRLPLRFHIQTDTTGDESEFHEVDHVIEVPGTLVRRTLAHGTRDATKNLSDALKTPFAREWQRTTKRILKDLFHIAHIPLYNNNDDEEEQGSKGTPTQLALWIEEDDTEEARRGRGVAAHNASAHRMHTEFDSMFQQMLAREKNVVHATTTGLEDGSTLQHAVLTRLVSQRVFLEKIPEPEEKRRVFFWLANLLLMNFMELRLHSLVWNKVMLMLTTDASLETPQVLWESERPERGMAVLIPAYMDNYALVDVLYEHVENLELALNHKAERQARHAARRQSQQQAKEQRHKKKRHFYSDEVAEMFRRR</sequence>
<dbReference type="Proteomes" id="UP000794436">
    <property type="component" value="Unassembled WGS sequence"/>
</dbReference>
<dbReference type="AlphaFoldDB" id="A0A8K1CA15"/>
<comment type="caution">
    <text evidence="2">The sequence shown here is derived from an EMBL/GenBank/DDBJ whole genome shotgun (WGS) entry which is preliminary data.</text>
</comment>
<reference evidence="2" key="1">
    <citation type="submission" date="2019-03" db="EMBL/GenBank/DDBJ databases">
        <title>Long read genome sequence of the mycoparasitic Pythium oligandrum ATCC 38472 isolated from sugarbeet rhizosphere.</title>
        <authorList>
            <person name="Gaulin E."/>
        </authorList>
    </citation>
    <scope>NUCLEOTIDE SEQUENCE</scope>
    <source>
        <strain evidence="2">ATCC 38472_TT</strain>
    </source>
</reference>
<evidence type="ECO:0000313" key="2">
    <source>
        <dbReference type="EMBL" id="TMW59260.1"/>
    </source>
</evidence>
<organism evidence="2 3">
    <name type="scientific">Pythium oligandrum</name>
    <name type="common">Mycoparasitic fungus</name>
    <dbReference type="NCBI Taxonomy" id="41045"/>
    <lineage>
        <taxon>Eukaryota</taxon>
        <taxon>Sar</taxon>
        <taxon>Stramenopiles</taxon>
        <taxon>Oomycota</taxon>
        <taxon>Peronosporomycetes</taxon>
        <taxon>Pythiales</taxon>
        <taxon>Pythiaceae</taxon>
        <taxon>Pythium</taxon>
    </lineage>
</organism>
<gene>
    <name evidence="2" type="ORF">Poli38472_004329</name>
</gene>
<proteinExistence type="predicted"/>
<protein>
    <submittedName>
        <fullName evidence="2">Uncharacterized protein</fullName>
    </submittedName>
</protein>